<dbReference type="Proteomes" id="UP000469927">
    <property type="component" value="Unassembled WGS sequence"/>
</dbReference>
<keyword evidence="1" id="KW-0472">Membrane</keyword>
<proteinExistence type="predicted"/>
<organism evidence="3 4">
    <name type="scientific">Cronobacter muytjensii</name>
    <dbReference type="NCBI Taxonomy" id="413501"/>
    <lineage>
        <taxon>Bacteria</taxon>
        <taxon>Pseudomonadati</taxon>
        <taxon>Pseudomonadota</taxon>
        <taxon>Gammaproteobacteria</taxon>
        <taxon>Enterobacterales</taxon>
        <taxon>Enterobacteriaceae</taxon>
        <taxon>Cronobacter</taxon>
    </lineage>
</organism>
<gene>
    <name evidence="3" type="ORF">AUN14_19325</name>
    <name evidence="2" type="ORF">FZI19_15665</name>
</gene>
<keyword evidence="1" id="KW-0812">Transmembrane</keyword>
<reference evidence="3 4" key="1">
    <citation type="submission" date="2016-12" db="EMBL/GenBank/DDBJ databases">
        <title>Analysis of the Molecular Diversity Among Cronobacter Species Isolated from Filth Flies Using a Pan Genomic DNA Microarray.</title>
        <authorList>
            <person name="Pava-Ripoll M."/>
            <person name="Tall B."/>
            <person name="Farber J."/>
            <person name="Fanning S."/>
            <person name="Lehner A."/>
            <person name="Stephan R."/>
            <person name="Pagotto F."/>
            <person name="Iverson C."/>
            <person name="Ziobro G."/>
            <person name="Miller A."/>
            <person name="Pearson R."/>
            <person name="Yan Q."/>
            <person name="Kim M."/>
            <person name="Jeong S."/>
            <person name="Park J."/>
            <person name="Jun S."/>
            <person name="Choi H."/>
            <person name="Chung T."/>
            <person name="Yoo Y."/>
            <person name="Park E."/>
            <person name="Hwang S."/>
            <person name="Lee B."/>
            <person name="Sathyamoorthy V."/>
            <person name="Carter L."/>
            <person name="Mammel M."/>
            <person name="Jackson S."/>
            <person name="Kothary M."/>
            <person name="Patel I."/>
            <person name="Grim C."/>
            <person name="Gopinath G."/>
            <person name="Gangiredla J."/>
            <person name="Chase H."/>
        </authorList>
    </citation>
    <scope>NUCLEOTIDE SEQUENCE [LARGE SCALE GENOMIC DNA]</scope>
    <source>
        <strain evidence="3 4">MOD1-Md1s</strain>
    </source>
</reference>
<sequence length="149" mass="16701">MAGNILMWLISSALLLAYFWRVTLRKPFKTVGKHFLILLGVHLALSVGAMSLRQSGHFIPGEYRSAGILLIKGYMLAIVIVLVNFFAALSARGAAKMTDFHEKHNAANLHRQPLRFYLRHQAGIVSAYQCFFIAGGVFMLWAVCFRLGF</sequence>
<feature type="transmembrane region" description="Helical" evidence="1">
    <location>
        <begin position="6"/>
        <end position="23"/>
    </location>
</feature>
<name>A0A2T7AK81_9ENTR</name>
<dbReference type="AlphaFoldDB" id="A0A2T7AK81"/>
<keyword evidence="5" id="KW-1185">Reference proteome</keyword>
<evidence type="ECO:0000256" key="1">
    <source>
        <dbReference type="SAM" id="Phobius"/>
    </source>
</evidence>
<feature type="transmembrane region" description="Helical" evidence="1">
    <location>
        <begin position="35"/>
        <end position="53"/>
    </location>
</feature>
<dbReference type="EMBL" id="WAGD01000049">
    <property type="protein sequence ID" value="KAB0875349.1"/>
    <property type="molecule type" value="Genomic_DNA"/>
</dbReference>
<dbReference type="OrthoDB" id="6565588at2"/>
<dbReference type="EMBL" id="MSAE01000050">
    <property type="protein sequence ID" value="PUX08889.1"/>
    <property type="molecule type" value="Genomic_DNA"/>
</dbReference>
<evidence type="ECO:0000313" key="3">
    <source>
        <dbReference type="EMBL" id="PUX08889.1"/>
    </source>
</evidence>
<reference evidence="2 5" key="2">
    <citation type="submission" date="2019-08" db="EMBL/GenBank/DDBJ databases">
        <title>Prevalence, distribution, and phylogeny of type two toxin-antitoxin genes possessed by Cronobacter species where C. sakazakii homologs follow sequence type lineages.</title>
        <authorList>
            <person name="Finkelstein S."/>
            <person name="Negrete F."/>
            <person name="Jang H."/>
            <person name="Gopinath G.R."/>
            <person name="Tall B.D."/>
        </authorList>
    </citation>
    <scope>NUCLEOTIDE SEQUENCE [LARGE SCALE GENOMIC DNA]</scope>
    <source>
        <strain evidence="2 5">MOD1_GK1257</strain>
    </source>
</reference>
<dbReference type="RefSeq" id="WP_038864568.1">
    <property type="nucleotide sequence ID" value="NZ_CP187979.1"/>
</dbReference>
<evidence type="ECO:0000313" key="2">
    <source>
        <dbReference type="EMBL" id="KAB0875349.1"/>
    </source>
</evidence>
<dbReference type="Proteomes" id="UP000244378">
    <property type="component" value="Unassembled WGS sequence"/>
</dbReference>
<evidence type="ECO:0000313" key="5">
    <source>
        <dbReference type="Proteomes" id="UP000469927"/>
    </source>
</evidence>
<evidence type="ECO:0000313" key="4">
    <source>
        <dbReference type="Proteomes" id="UP000244378"/>
    </source>
</evidence>
<feature type="transmembrane region" description="Helical" evidence="1">
    <location>
        <begin position="73"/>
        <end position="95"/>
    </location>
</feature>
<accession>A0A2T7AK81</accession>
<feature type="transmembrane region" description="Helical" evidence="1">
    <location>
        <begin position="116"/>
        <end position="143"/>
    </location>
</feature>
<keyword evidence="1" id="KW-1133">Transmembrane helix</keyword>
<protein>
    <submittedName>
        <fullName evidence="3">Uncharacterized protein</fullName>
    </submittedName>
</protein>
<comment type="caution">
    <text evidence="3">The sequence shown here is derived from an EMBL/GenBank/DDBJ whole genome shotgun (WGS) entry which is preliminary data.</text>
</comment>